<comment type="caution">
    <text evidence="1">The sequence shown here is derived from an EMBL/GenBank/DDBJ whole genome shotgun (WGS) entry which is preliminary data.</text>
</comment>
<dbReference type="InterPro" id="IPR009003">
    <property type="entry name" value="Peptidase_S1_PA"/>
</dbReference>
<organism evidence="1 2">
    <name type="scientific">Shewanella schlegeliana</name>
    <dbReference type="NCBI Taxonomy" id="190308"/>
    <lineage>
        <taxon>Bacteria</taxon>
        <taxon>Pseudomonadati</taxon>
        <taxon>Pseudomonadota</taxon>
        <taxon>Gammaproteobacteria</taxon>
        <taxon>Alteromonadales</taxon>
        <taxon>Shewanellaceae</taxon>
        <taxon>Shewanella</taxon>
    </lineage>
</organism>
<dbReference type="Pfam" id="PF13365">
    <property type="entry name" value="Trypsin_2"/>
    <property type="match status" value="1"/>
</dbReference>
<evidence type="ECO:0000313" key="1">
    <source>
        <dbReference type="EMBL" id="MBL4911547.1"/>
    </source>
</evidence>
<evidence type="ECO:0000313" key="2">
    <source>
        <dbReference type="Proteomes" id="UP000604898"/>
    </source>
</evidence>
<dbReference type="SUPFAM" id="SSF50494">
    <property type="entry name" value="Trypsin-like serine proteases"/>
    <property type="match status" value="1"/>
</dbReference>
<sequence length="345" mass="38024">MQKLYRECRRSIAYVTVSTSNGDESIGTAFHIGQGYFVTAKHVIQNNKIIEVGITQPQLRTQDAHALPLSEIERPLSLKVISEPIFAEVEADDVAIFQVELQERLPSIKLNSTHDIYQSEDLALLSKVLCIGYPPIPLTVHPFQVAVDATVSALINIRGSEYLSYIVSATARGGFSGGPIINDDGKAIGLVTESLVRDSNAVETGFMACLSITAAADLALKCGWDPDETEYQRDIESLVTVKLALPSTTELNPHEHDFQIYVYDDGRDVFIEISCFSKKEREQAVNAFVAVCPLNIHKIEDCTLLATPVDNPSPKLLKQASYAARDALLDLGYSLVKERYTSGWF</sequence>
<proteinExistence type="predicted"/>
<gene>
    <name evidence="1" type="ORF">JMA39_00020</name>
</gene>
<dbReference type="Proteomes" id="UP000604898">
    <property type="component" value="Unassembled WGS sequence"/>
</dbReference>
<protein>
    <submittedName>
        <fullName evidence="1">Trypsin-like peptidase domain-containing protein</fullName>
    </submittedName>
</protein>
<accession>A0ABS1SSM1</accession>
<keyword evidence="2" id="KW-1185">Reference proteome</keyword>
<reference evidence="1 2" key="1">
    <citation type="submission" date="2021-01" db="EMBL/GenBank/DDBJ databases">
        <title>Genome sequence of Shewanella schlegeliana JCM 11561.</title>
        <authorList>
            <person name="Zhang H."/>
            <person name="Li C."/>
        </authorList>
    </citation>
    <scope>NUCLEOTIDE SEQUENCE [LARGE SCALE GENOMIC DNA]</scope>
    <source>
        <strain evidence="1 2">JCM 11561</strain>
    </source>
</reference>
<dbReference type="RefSeq" id="WP_202719808.1">
    <property type="nucleotide sequence ID" value="NZ_BPEX01000029.1"/>
</dbReference>
<dbReference type="Gene3D" id="2.40.10.10">
    <property type="entry name" value="Trypsin-like serine proteases"/>
    <property type="match status" value="2"/>
</dbReference>
<dbReference type="InterPro" id="IPR043504">
    <property type="entry name" value="Peptidase_S1_PA_chymotrypsin"/>
</dbReference>
<name>A0ABS1SSM1_9GAMM</name>
<dbReference type="EMBL" id="JAESVD010000001">
    <property type="protein sequence ID" value="MBL4911547.1"/>
    <property type="molecule type" value="Genomic_DNA"/>
</dbReference>